<keyword evidence="2" id="KW-1185">Reference proteome</keyword>
<protein>
    <submittedName>
        <fullName evidence="1">Uncharacterized protein</fullName>
    </submittedName>
</protein>
<gene>
    <name evidence="1" type="ORF">GII36_05570</name>
</gene>
<name>A0A857MV44_9BACT</name>
<reference evidence="1" key="1">
    <citation type="journal article" date="2021" name="Nat. Microbiol.">
        <title>Cocultivation of an ultrasmall environmental parasitic bacterium with lytic ability against bacteria associated with wastewater foams.</title>
        <authorList>
            <person name="Batinovic S."/>
            <person name="Rose J.J.A."/>
            <person name="Ratcliffe J."/>
            <person name="Seviour R.J."/>
            <person name="Petrovski S."/>
        </authorList>
    </citation>
    <scope>NUCLEOTIDE SEQUENCE</scope>
    <source>
        <strain evidence="1">JR1</strain>
    </source>
</reference>
<accession>A0A857MV44</accession>
<dbReference type="Proteomes" id="UP001059824">
    <property type="component" value="Chromosome"/>
</dbReference>
<sequence length="446" mass="52160">MEKKLPKKELTEKLPGWYLQYSLYYFWFVESAAAERAENREATIAKWVAEDEKKDNRLASAHISGGTYCRSCGKDMRVISKDYMRRDSRKDDDILIMFECVECNKRMALWEDGTQWEGAKHECEKCGGNTTSKTTKEFDVITWTETCEKCKHVKTDTLDLSSDKKEPEPVDPYLELDRKRFVFDKDMIFKYDQKLRHFERMAKLHATAEDKVQHVDVHDGIKQVKKLKIVQLKELLEPIFTKEGYSDFKLGDPQIGREVSLDFSCLDTKDEREEYQSKKDLHKAIEKALEDTNWRVMSAGVSYRLGFLSGSLRAYESEEEIRKLVEQRMKNGYIPKAEPKEPTVSTTKPKDEFYNRDMRESVLVYFDKLMLGSVPAEITLKSGIVKPTSIPVLSGEMNPLLRVFIPMRDNDESVPKFIRNYDFKFGEDKKMAKVRKDSRERKIRLV</sequence>
<dbReference type="KEGG" id="mama:GII36_05570"/>
<dbReference type="RefSeq" id="WP_260763315.1">
    <property type="nucleotide sequence ID" value="NZ_CP045921.1"/>
</dbReference>
<proteinExistence type="predicted"/>
<dbReference type="AlphaFoldDB" id="A0A857MV44"/>
<dbReference type="EMBL" id="CP045921">
    <property type="protein sequence ID" value="QHN43287.1"/>
    <property type="molecule type" value="Genomic_DNA"/>
</dbReference>
<evidence type="ECO:0000313" key="1">
    <source>
        <dbReference type="EMBL" id="QHN43287.1"/>
    </source>
</evidence>
<organism evidence="1 2">
    <name type="scientific">Candidatus Mycosynbacter amalyticus</name>
    <dbReference type="NCBI Taxonomy" id="2665156"/>
    <lineage>
        <taxon>Bacteria</taxon>
        <taxon>Candidatus Saccharimonadota</taxon>
        <taxon>Candidatus Saccharimonadota incertae sedis</taxon>
        <taxon>Candidatus Mycosynbacter</taxon>
    </lineage>
</organism>
<evidence type="ECO:0000313" key="2">
    <source>
        <dbReference type="Proteomes" id="UP001059824"/>
    </source>
</evidence>